<dbReference type="InterPro" id="IPR050327">
    <property type="entry name" value="Proton-linked_MCT"/>
</dbReference>
<dbReference type="PANTHER" id="PTHR11360">
    <property type="entry name" value="MONOCARBOXYLATE TRANSPORTER"/>
    <property type="match status" value="1"/>
</dbReference>
<feature type="transmembrane region" description="Helical" evidence="1">
    <location>
        <begin position="403"/>
        <end position="424"/>
    </location>
</feature>
<feature type="transmembrane region" description="Helical" evidence="1">
    <location>
        <begin position="156"/>
        <end position="173"/>
    </location>
</feature>
<keyword evidence="1" id="KW-0472">Membrane</keyword>
<dbReference type="Gene3D" id="1.20.1250.20">
    <property type="entry name" value="MFS general substrate transporter like domains"/>
    <property type="match status" value="1"/>
</dbReference>
<keyword evidence="1" id="KW-0812">Transmembrane</keyword>
<evidence type="ECO:0000313" key="2">
    <source>
        <dbReference type="EMBL" id="TGZ65456.1"/>
    </source>
</evidence>
<feature type="transmembrane region" description="Helical" evidence="1">
    <location>
        <begin position="126"/>
        <end position="144"/>
    </location>
</feature>
<dbReference type="SUPFAM" id="SSF103473">
    <property type="entry name" value="MFS general substrate transporter"/>
    <property type="match status" value="1"/>
</dbReference>
<accession>A0A4S2LQI9</accession>
<dbReference type="EMBL" id="SJOL01006488">
    <property type="protein sequence ID" value="TGZ65456.1"/>
    <property type="molecule type" value="Genomic_DNA"/>
</dbReference>
<dbReference type="PROSITE" id="PS51257">
    <property type="entry name" value="PROKAR_LIPOPROTEIN"/>
    <property type="match status" value="1"/>
</dbReference>
<dbReference type="PANTHER" id="PTHR11360:SF284">
    <property type="entry name" value="EG:103B4.3 PROTEIN-RELATED"/>
    <property type="match status" value="1"/>
</dbReference>
<evidence type="ECO:0008006" key="4">
    <source>
        <dbReference type="Google" id="ProtNLM"/>
    </source>
</evidence>
<dbReference type="AlphaFoldDB" id="A0A4S2LQI9"/>
<keyword evidence="3" id="KW-1185">Reference proteome</keyword>
<gene>
    <name evidence="2" type="ORF">CRM22_005863</name>
</gene>
<proteinExistence type="predicted"/>
<evidence type="ECO:0000313" key="3">
    <source>
        <dbReference type="Proteomes" id="UP000308267"/>
    </source>
</evidence>
<feature type="transmembrane region" description="Helical" evidence="1">
    <location>
        <begin position="561"/>
        <end position="583"/>
    </location>
</feature>
<dbReference type="Pfam" id="PF07690">
    <property type="entry name" value="MFS_1"/>
    <property type="match status" value="1"/>
</dbReference>
<sequence length="663" mass="72840">MRQRYSENPDALWTQPRQPALGGYWITIGCWVTLLANQSPPWFWTGKRHVSWPIKCGISALAVQAPNCERPSVSARDSAEKCRLLTPVSLHSGHHIFVTEWQPTTSPSHCKGLLQEWSIFSRSSTAVLPGLLYAVPQFTAIFLCPLLETYGYSSGASWGAILLSVSCIASAYAPNIQLLYLTFGLLSSFGLQLTYSSAIMAVTETFKDDRLFGLALGLTMCGSGVGSFAFNPFVAWLLESWTWREVLFIEGAILLNSMVSASCFHHLDAIRFPIAVKKSSLDLYQTIGGEPLTQLSVMVGEARATEAVPRSIQIPDEENAEFNNPSTSFRRLWSCIRYAMCIPSRCRFRALGCSTTPVSAADTIEDIRGDMANERSGCADFLTAFKVSLKQLGSRGLWKNPTYIVYIFANGLAGAAIVIPWTFIYDHGILSLSDENGNLDDTNMSKVSLLPSLIGMGSLIGQITFGLITSQLGQLRAPLCSCWLTQTNNLGEQPPSISPEGKNPFLRFFRRTWSDKSLCHLLLFMVVLLWSGLSTLLISLLPLSTLAGHISAHVSFFSLPIGRAMAAACLLVGISYGGFYVLYPQILIDTLGENLWPAGLGVFLFVNGAMNLIGTTIGGRLFDTYNSYKPAFLLASLILFVSLTIVLVQQTVHFLLRRRLSVH</sequence>
<feature type="transmembrane region" description="Helical" evidence="1">
    <location>
        <begin position="21"/>
        <end position="39"/>
    </location>
</feature>
<dbReference type="Proteomes" id="UP000308267">
    <property type="component" value="Unassembled WGS sequence"/>
</dbReference>
<dbReference type="OrthoDB" id="6499973at2759"/>
<feature type="transmembrane region" description="Helical" evidence="1">
    <location>
        <begin position="211"/>
        <end position="234"/>
    </location>
</feature>
<feature type="transmembrane region" description="Helical" evidence="1">
    <location>
        <begin position="246"/>
        <end position="267"/>
    </location>
</feature>
<feature type="transmembrane region" description="Helical" evidence="1">
    <location>
        <begin position="595"/>
        <end position="619"/>
    </location>
</feature>
<dbReference type="InterPro" id="IPR011701">
    <property type="entry name" value="MFS"/>
</dbReference>
<protein>
    <recommendedName>
        <fullName evidence="4">Major facilitator superfamily (MFS) profile domain-containing protein</fullName>
    </recommendedName>
</protein>
<comment type="caution">
    <text evidence="2">The sequence shown here is derived from an EMBL/GenBank/DDBJ whole genome shotgun (WGS) entry which is preliminary data.</text>
</comment>
<feature type="transmembrane region" description="Helical" evidence="1">
    <location>
        <begin position="449"/>
        <end position="468"/>
    </location>
</feature>
<feature type="transmembrane region" description="Helical" evidence="1">
    <location>
        <begin position="179"/>
        <end position="199"/>
    </location>
</feature>
<organism evidence="2 3">
    <name type="scientific">Opisthorchis felineus</name>
    <dbReference type="NCBI Taxonomy" id="147828"/>
    <lineage>
        <taxon>Eukaryota</taxon>
        <taxon>Metazoa</taxon>
        <taxon>Spiralia</taxon>
        <taxon>Lophotrochozoa</taxon>
        <taxon>Platyhelminthes</taxon>
        <taxon>Trematoda</taxon>
        <taxon>Digenea</taxon>
        <taxon>Opisthorchiida</taxon>
        <taxon>Opisthorchiata</taxon>
        <taxon>Opisthorchiidae</taxon>
        <taxon>Opisthorchis</taxon>
    </lineage>
</organism>
<dbReference type="GO" id="GO:0008028">
    <property type="term" value="F:monocarboxylic acid transmembrane transporter activity"/>
    <property type="evidence" value="ECO:0007669"/>
    <property type="project" value="TreeGrafter"/>
</dbReference>
<feature type="transmembrane region" description="Helical" evidence="1">
    <location>
        <begin position="518"/>
        <end position="541"/>
    </location>
</feature>
<feature type="transmembrane region" description="Helical" evidence="1">
    <location>
        <begin position="631"/>
        <end position="656"/>
    </location>
</feature>
<name>A0A4S2LQI9_OPIFE</name>
<dbReference type="InterPro" id="IPR036259">
    <property type="entry name" value="MFS_trans_sf"/>
</dbReference>
<evidence type="ECO:0000256" key="1">
    <source>
        <dbReference type="SAM" id="Phobius"/>
    </source>
</evidence>
<reference evidence="2 3" key="1">
    <citation type="journal article" date="2019" name="BMC Genomics">
        <title>New insights from Opisthorchis felineus genome: update on genomics of the epidemiologically important liver flukes.</title>
        <authorList>
            <person name="Ershov N.I."/>
            <person name="Mordvinov V.A."/>
            <person name="Prokhortchouk E.B."/>
            <person name="Pakharukova M.Y."/>
            <person name="Gunbin K.V."/>
            <person name="Ustyantsev K."/>
            <person name="Genaev M.A."/>
            <person name="Blinov A.G."/>
            <person name="Mazur A."/>
            <person name="Boulygina E."/>
            <person name="Tsygankova S."/>
            <person name="Khrameeva E."/>
            <person name="Chekanov N."/>
            <person name="Fan G."/>
            <person name="Xiao A."/>
            <person name="Zhang H."/>
            <person name="Xu X."/>
            <person name="Yang H."/>
            <person name="Solovyev V."/>
            <person name="Lee S.M."/>
            <person name="Liu X."/>
            <person name="Afonnikov D.A."/>
            <person name="Skryabin K.G."/>
        </authorList>
    </citation>
    <scope>NUCLEOTIDE SEQUENCE [LARGE SCALE GENOMIC DNA]</scope>
    <source>
        <strain evidence="2">AK-0245</strain>
        <tissue evidence="2">Whole organism</tissue>
    </source>
</reference>
<keyword evidence="1" id="KW-1133">Transmembrane helix</keyword>